<protein>
    <submittedName>
        <fullName evidence="1">Uncharacterized protein</fullName>
    </submittedName>
</protein>
<keyword evidence="2" id="KW-1185">Reference proteome</keyword>
<dbReference type="RefSeq" id="WP_014219547.1">
    <property type="nucleotide sequence ID" value="NZ_LWBO01000009.1"/>
</dbReference>
<gene>
    <name evidence="1" type="ORF">A4D02_27790</name>
</gene>
<evidence type="ECO:0000313" key="2">
    <source>
        <dbReference type="Proteomes" id="UP000192277"/>
    </source>
</evidence>
<comment type="caution">
    <text evidence="1">The sequence shown here is derived from an EMBL/GenBank/DDBJ whole genome shotgun (WGS) entry which is preliminary data.</text>
</comment>
<evidence type="ECO:0000313" key="1">
    <source>
        <dbReference type="EMBL" id="OQP49882.1"/>
    </source>
</evidence>
<reference evidence="1 2" key="1">
    <citation type="submission" date="2016-04" db="EMBL/GenBank/DDBJ databases">
        <authorList>
            <person name="Chen L."/>
            <person name="Zhuang W."/>
            <person name="Wang G."/>
        </authorList>
    </citation>
    <scope>NUCLEOTIDE SEQUENCE [LARGE SCALE GENOMIC DNA]</scope>
    <source>
        <strain evidence="2">GR20</strain>
    </source>
</reference>
<name>A0ABX3NYI9_9BACT</name>
<organism evidence="1 2">
    <name type="scientific">Niastella koreensis</name>
    <dbReference type="NCBI Taxonomy" id="354356"/>
    <lineage>
        <taxon>Bacteria</taxon>
        <taxon>Pseudomonadati</taxon>
        <taxon>Bacteroidota</taxon>
        <taxon>Chitinophagia</taxon>
        <taxon>Chitinophagales</taxon>
        <taxon>Chitinophagaceae</taxon>
        <taxon>Niastella</taxon>
    </lineage>
</organism>
<dbReference type="EMBL" id="LWBO01000009">
    <property type="protein sequence ID" value="OQP49882.1"/>
    <property type="molecule type" value="Genomic_DNA"/>
</dbReference>
<proteinExistence type="predicted"/>
<dbReference type="Proteomes" id="UP000192277">
    <property type="component" value="Unassembled WGS sequence"/>
</dbReference>
<sequence>MESYYQHLDMQCLLDLLAEETEKYTKAFAQGDSTETAYYRIKVNNIIAEINYRKGASISEIKGETPLDSPSDTAPSTL</sequence>
<accession>A0ABX3NYI9</accession>